<proteinExistence type="inferred from homology"/>
<keyword evidence="7" id="KW-1185">Reference proteome</keyword>
<feature type="compositionally biased region" description="Polar residues" evidence="5">
    <location>
        <begin position="10"/>
        <end position="33"/>
    </location>
</feature>
<accession>A0A8C4TES2</accession>
<dbReference type="PANTHER" id="PTHR14024:SF11">
    <property type="entry name" value="PERILIPIN-3"/>
    <property type="match status" value="1"/>
</dbReference>
<evidence type="ECO:0000313" key="7">
    <source>
        <dbReference type="Proteomes" id="UP000694620"/>
    </source>
</evidence>
<dbReference type="GO" id="GO:0010890">
    <property type="term" value="P:positive regulation of triglyceride storage"/>
    <property type="evidence" value="ECO:0007669"/>
    <property type="project" value="TreeGrafter"/>
</dbReference>
<reference evidence="6" key="3">
    <citation type="submission" date="2025-09" db="UniProtKB">
        <authorList>
            <consortium name="Ensembl"/>
        </authorList>
    </citation>
    <scope>IDENTIFICATION</scope>
</reference>
<reference evidence="6" key="2">
    <citation type="submission" date="2025-08" db="UniProtKB">
        <authorList>
            <consortium name="Ensembl"/>
        </authorList>
    </citation>
    <scope>IDENTIFICATION</scope>
</reference>
<dbReference type="OrthoDB" id="376826at2759"/>
<evidence type="ECO:0000256" key="2">
    <source>
        <dbReference type="ARBA" id="ARBA00006311"/>
    </source>
</evidence>
<dbReference type="AlphaFoldDB" id="A0A8C4TES2"/>
<dbReference type="PIRSF" id="PIRSF036881">
    <property type="entry name" value="PAT"/>
    <property type="match status" value="1"/>
</dbReference>
<gene>
    <name evidence="6" type="primary">PLIN5</name>
    <name evidence="6" type="synonym">plin3</name>
</gene>
<evidence type="ECO:0000256" key="1">
    <source>
        <dbReference type="ARBA" id="ARBA00004502"/>
    </source>
</evidence>
<evidence type="ECO:0000256" key="4">
    <source>
        <dbReference type="PIRNR" id="PIRNR036881"/>
    </source>
</evidence>
<sequence>MADKQDEPTKGQNESGPQAEETLSTDSSGERQSLVSRVTNLPLFTSAYDMVASTYSSTKENHPYIKSVCDVAEMGVKTLSAAAASGSKPLLDKFEPQIATANDYACKGLDHLEQKLPILKEPTEKVVSDTKQLVSGARDSVTRTVYGAKDTVTSTVTGVVDMAKGAVQGGVEMTKSAVGGGVNTVMGTRVGQMVVSGVDMALGKSEEWVDYYLPVTEQELAQLSTPAEGSEVVQVVPGAGQPSYYVRLGVLSKKLQTRALQHSLGKAGQARQNMQQALVDLHSTIDLIEIAKKGVDSASQKLSDTQENLHQKWQAWSGRQASPPEDGVPKNEPLESRILTMARGLSGQLQSACLGVVSSAQGLPQHVQEQLAQARQAAAQVHGAFSSATSFSDLSAPVLAQSRQQLAHVRQSLDGVVEYLKHNTPLNWLVGPFAPQIAEKPEQAQ</sequence>
<dbReference type="Gene3D" id="3.30.720.170">
    <property type="entry name" value="Perilipin, alpha-beta domain"/>
    <property type="match status" value="1"/>
</dbReference>
<evidence type="ECO:0000313" key="6">
    <source>
        <dbReference type="Ensembl" id="ENSECRP00000030505.1"/>
    </source>
</evidence>
<keyword evidence="3" id="KW-0551">Lipid droplet</keyword>
<dbReference type="Proteomes" id="UP000694620">
    <property type="component" value="Chromosome 12"/>
</dbReference>
<dbReference type="PANTHER" id="PTHR14024">
    <property type="entry name" value="PERILIPIN"/>
    <property type="match status" value="1"/>
</dbReference>
<dbReference type="GeneTree" id="ENSGT00950000182920"/>
<dbReference type="GO" id="GO:0005811">
    <property type="term" value="C:lipid droplet"/>
    <property type="evidence" value="ECO:0007669"/>
    <property type="project" value="UniProtKB-SubCell"/>
</dbReference>
<evidence type="ECO:0000256" key="5">
    <source>
        <dbReference type="SAM" id="MobiDB-lite"/>
    </source>
</evidence>
<feature type="region of interest" description="Disordered" evidence="5">
    <location>
        <begin position="1"/>
        <end position="33"/>
    </location>
</feature>
<organism evidence="6 7">
    <name type="scientific">Erpetoichthys calabaricus</name>
    <name type="common">Rope fish</name>
    <name type="synonym">Calamoichthys calabaricus</name>
    <dbReference type="NCBI Taxonomy" id="27687"/>
    <lineage>
        <taxon>Eukaryota</taxon>
        <taxon>Metazoa</taxon>
        <taxon>Chordata</taxon>
        <taxon>Craniata</taxon>
        <taxon>Vertebrata</taxon>
        <taxon>Euteleostomi</taxon>
        <taxon>Actinopterygii</taxon>
        <taxon>Polypteriformes</taxon>
        <taxon>Polypteridae</taxon>
        <taxon>Erpetoichthys</taxon>
    </lineage>
</organism>
<reference evidence="6" key="1">
    <citation type="submission" date="2021-06" db="EMBL/GenBank/DDBJ databases">
        <authorList>
            <consortium name="Wellcome Sanger Institute Data Sharing"/>
        </authorList>
    </citation>
    <scope>NUCLEOTIDE SEQUENCE [LARGE SCALE GENOMIC DNA]</scope>
</reference>
<dbReference type="Pfam" id="PF03036">
    <property type="entry name" value="Perilipin"/>
    <property type="match status" value="1"/>
</dbReference>
<dbReference type="InterPro" id="IPR004279">
    <property type="entry name" value="Perilipin"/>
</dbReference>
<dbReference type="GO" id="GO:0005829">
    <property type="term" value="C:cytosol"/>
    <property type="evidence" value="ECO:0007669"/>
    <property type="project" value="TreeGrafter"/>
</dbReference>
<dbReference type="Gene3D" id="1.20.120.340">
    <property type="entry name" value="Flagellar protein FliS"/>
    <property type="match status" value="1"/>
</dbReference>
<name>A0A8C4TES2_ERPCA</name>
<protein>
    <recommendedName>
        <fullName evidence="4">Perilipin</fullName>
    </recommendedName>
</protein>
<evidence type="ECO:0000256" key="3">
    <source>
        <dbReference type="ARBA" id="ARBA00022677"/>
    </source>
</evidence>
<comment type="subcellular location">
    <subcellularLocation>
        <location evidence="1">Lipid droplet</location>
    </subcellularLocation>
</comment>
<dbReference type="SUPFAM" id="SSF109775">
    <property type="entry name" value="Mannose-6-phosphate receptor binding protein 1 (Tip47), C-terminal domain"/>
    <property type="match status" value="1"/>
</dbReference>
<comment type="similarity">
    <text evidence="2 4">Belongs to the perilipin family.</text>
</comment>
<dbReference type="GO" id="GO:0019915">
    <property type="term" value="P:lipid storage"/>
    <property type="evidence" value="ECO:0007669"/>
    <property type="project" value="TreeGrafter"/>
</dbReference>
<dbReference type="Ensembl" id="ENSECRT00000031149.1">
    <property type="protein sequence ID" value="ENSECRP00000030505.1"/>
    <property type="gene ID" value="ENSECRG00000020698.1"/>
</dbReference>